<evidence type="ECO:0000259" key="3">
    <source>
        <dbReference type="SMART" id="SM01008"/>
    </source>
</evidence>
<evidence type="ECO:0000256" key="1">
    <source>
        <dbReference type="ARBA" id="ARBA00022505"/>
    </source>
</evidence>
<keyword evidence="2" id="KW-0560">Oxidoreductase</keyword>
<dbReference type="Pfam" id="PF02738">
    <property type="entry name" value="MoCoBD_1"/>
    <property type="match status" value="1"/>
</dbReference>
<dbReference type="SUPFAM" id="SSF56003">
    <property type="entry name" value="Molybdenum cofactor-binding domain"/>
    <property type="match status" value="1"/>
</dbReference>
<accession>W4LXG1</accession>
<dbReference type="AlphaFoldDB" id="W4LXG1"/>
<dbReference type="Gene3D" id="3.30.365.10">
    <property type="entry name" value="Aldehyde oxidase/xanthine dehydrogenase, molybdopterin binding domain"/>
    <property type="match status" value="4"/>
</dbReference>
<dbReference type="InterPro" id="IPR046867">
    <property type="entry name" value="AldOxase/xan_DH_MoCoBD2"/>
</dbReference>
<name>W4LXG1_ENTF1</name>
<dbReference type="GO" id="GO:0016491">
    <property type="term" value="F:oxidoreductase activity"/>
    <property type="evidence" value="ECO:0007669"/>
    <property type="project" value="UniProtKB-KW"/>
</dbReference>
<dbReference type="Gene3D" id="3.90.1170.50">
    <property type="entry name" value="Aldehyde oxidase/xanthine dehydrogenase, a/b hammerhead"/>
    <property type="match status" value="1"/>
</dbReference>
<comment type="caution">
    <text evidence="4">The sequence shown here is derived from an EMBL/GenBank/DDBJ whole genome shotgun (WGS) entry which is preliminary data.</text>
</comment>
<dbReference type="GO" id="GO:0005506">
    <property type="term" value="F:iron ion binding"/>
    <property type="evidence" value="ECO:0007669"/>
    <property type="project" value="InterPro"/>
</dbReference>
<keyword evidence="5" id="KW-1185">Reference proteome</keyword>
<feature type="domain" description="Aldehyde oxidase/xanthine dehydrogenase a/b hammerhead" evidence="3">
    <location>
        <begin position="22"/>
        <end position="122"/>
    </location>
</feature>
<dbReference type="InterPro" id="IPR016208">
    <property type="entry name" value="Ald_Oxase/xanthine_DH-like"/>
</dbReference>
<dbReference type="InterPro" id="IPR036856">
    <property type="entry name" value="Ald_Oxase/Xan_DH_a/b_sf"/>
</dbReference>
<proteinExistence type="predicted"/>
<dbReference type="InterPro" id="IPR000674">
    <property type="entry name" value="Ald_Oxase/Xan_DH_a/b"/>
</dbReference>
<evidence type="ECO:0000256" key="2">
    <source>
        <dbReference type="ARBA" id="ARBA00023002"/>
    </source>
</evidence>
<evidence type="ECO:0000313" key="4">
    <source>
        <dbReference type="EMBL" id="ETX02593.1"/>
    </source>
</evidence>
<reference evidence="4 5" key="1">
    <citation type="journal article" date="2014" name="Nature">
        <title>An environmental bacterial taxon with a large and distinct metabolic repertoire.</title>
        <authorList>
            <person name="Wilson M.C."/>
            <person name="Mori T."/>
            <person name="Ruckert C."/>
            <person name="Uria A.R."/>
            <person name="Helf M.J."/>
            <person name="Takada K."/>
            <person name="Gernert C."/>
            <person name="Steffens U.A."/>
            <person name="Heycke N."/>
            <person name="Schmitt S."/>
            <person name="Rinke C."/>
            <person name="Helfrich E.J."/>
            <person name="Brachmann A.O."/>
            <person name="Gurgui C."/>
            <person name="Wakimoto T."/>
            <person name="Kracht M."/>
            <person name="Crusemann M."/>
            <person name="Hentschel U."/>
            <person name="Abe I."/>
            <person name="Matsunaga S."/>
            <person name="Kalinowski J."/>
            <person name="Takeyama H."/>
            <person name="Piel J."/>
        </authorList>
    </citation>
    <scope>NUCLEOTIDE SEQUENCE [LARGE SCALE GENOMIC DNA]</scope>
    <source>
        <strain evidence="5">TSY1</strain>
    </source>
</reference>
<gene>
    <name evidence="4" type="ORF">ETSY1_03005</name>
</gene>
<dbReference type="Pfam" id="PF20256">
    <property type="entry name" value="MoCoBD_2"/>
    <property type="match status" value="1"/>
</dbReference>
<dbReference type="Pfam" id="PF01315">
    <property type="entry name" value="Ald_Xan_dh_C"/>
    <property type="match status" value="1"/>
</dbReference>
<dbReference type="Proteomes" id="UP000019141">
    <property type="component" value="Unassembled WGS sequence"/>
</dbReference>
<organism evidence="4 5">
    <name type="scientific">Entotheonella factor</name>
    <dbReference type="NCBI Taxonomy" id="1429438"/>
    <lineage>
        <taxon>Bacteria</taxon>
        <taxon>Pseudomonadati</taxon>
        <taxon>Nitrospinota/Tectimicrobiota group</taxon>
        <taxon>Candidatus Tectimicrobiota</taxon>
        <taxon>Candidatus Entotheonellia</taxon>
        <taxon>Candidatus Entotheonellales</taxon>
        <taxon>Candidatus Entotheonellaceae</taxon>
        <taxon>Candidatus Entotheonella</taxon>
    </lineage>
</organism>
<dbReference type="InterPro" id="IPR008274">
    <property type="entry name" value="AldOxase/xan_DH_MoCoBD1"/>
</dbReference>
<keyword evidence="1" id="KW-0500">Molybdenum</keyword>
<dbReference type="EMBL" id="AZHW01000126">
    <property type="protein sequence ID" value="ETX02593.1"/>
    <property type="molecule type" value="Genomic_DNA"/>
</dbReference>
<dbReference type="PANTHER" id="PTHR11908">
    <property type="entry name" value="XANTHINE DEHYDROGENASE"/>
    <property type="match status" value="1"/>
</dbReference>
<dbReference type="HOGENOM" id="CLU_001681_2_2_7"/>
<evidence type="ECO:0000313" key="5">
    <source>
        <dbReference type="Proteomes" id="UP000019141"/>
    </source>
</evidence>
<dbReference type="SUPFAM" id="SSF54665">
    <property type="entry name" value="CO dehydrogenase molybdoprotein N-domain-like"/>
    <property type="match status" value="1"/>
</dbReference>
<sequence>MAVDYKLIGKDFTPSDLVGKVTGAAKYSEDFRVEGMLFAKLLMSPMPHAKVRNIDASKALAMPGVVAVLTADDVPKVKPPMEPMLTNEPLYAGEPILAVAAVDEVTAAEAIEKIQVDLQPLPFVVDPLESLRPRGPNARSEGNVANVRLPLQTIKWKAKDFAAAGEDRLPMGKPAEEWQYGDLEAGFEQADLVLEETFVTQAMTHHPMEPRSALAYWQNDKLFLHGSSQSGSFIVPRMAKLMGLAPSQVVLIAENCGGGFGSKAVEYPQWGIPALLAKKAKRPVLLRVTREEEYCFGRSRAGFQGWVKIGFRKDGRITAMDIYVVHSNGPYAGFWDFRNAGKAASIVYQPLAMRWRGISVLTNTPPRSAQRGPGENQTATALEPFLDKAAKQLGLDQVAIRRINAPDHSGKVGAKQEPITSSYLREALDQGAARFKWAEQVKQSGKRTGTKVTGVGVGTAFHQAGWNGFDGLVVLKPDGKLYIHNGTGNLGTFSYAATARAAAEALGMPWERCEVVFGDTSRNLPWNIGQFGSNTSFTMVRTNYVAAMDAKTKLQEIAAKELGGEASEYDVGDERVYLKSNPEQGLSMAQAAERAIGLGGKYSGAELPDNLNPLTAQAAKGVAGQGLVGVAKDTLEKKGLVPGFCAAFVRVEVDVETGHVDIAEFVGVADCGTVIHPQSMETQIKGGAVQGFGMALGERHIIDPKFGLSGTRGLYASRIPTYLDVPLEMHAEAVNLPDPYSPIGSKGLGEPPQGAAAAAVVCAISDALSGTYFNRIPVSADMILNAIEGQPQSYKPLEVNV</sequence>
<dbReference type="PANTHER" id="PTHR11908:SF132">
    <property type="entry name" value="ALDEHYDE OXIDASE 1-RELATED"/>
    <property type="match status" value="1"/>
</dbReference>
<dbReference type="InterPro" id="IPR037165">
    <property type="entry name" value="AldOxase/xan_DH_Mopterin-bd_sf"/>
</dbReference>
<protein>
    <recommendedName>
        <fullName evidence="3">Aldehyde oxidase/xanthine dehydrogenase a/b hammerhead domain-containing protein</fullName>
    </recommendedName>
</protein>
<dbReference type="SMART" id="SM01008">
    <property type="entry name" value="Ald_Xan_dh_C"/>
    <property type="match status" value="1"/>
</dbReference>